<accession>A0A9D4F268</accession>
<feature type="domain" description="PH" evidence="2">
    <location>
        <begin position="10"/>
        <end position="130"/>
    </location>
</feature>
<feature type="region of interest" description="Disordered" evidence="1">
    <location>
        <begin position="298"/>
        <end position="317"/>
    </location>
</feature>
<dbReference type="EMBL" id="JAIWYP010000008">
    <property type="protein sequence ID" value="KAH3790021.1"/>
    <property type="molecule type" value="Genomic_DNA"/>
</dbReference>
<dbReference type="SMART" id="SM00233">
    <property type="entry name" value="PH"/>
    <property type="match status" value="1"/>
</dbReference>
<feature type="region of interest" description="Disordered" evidence="1">
    <location>
        <begin position="795"/>
        <end position="895"/>
    </location>
</feature>
<dbReference type="InterPro" id="IPR001849">
    <property type="entry name" value="PH_domain"/>
</dbReference>
<reference evidence="3" key="1">
    <citation type="journal article" date="2019" name="bioRxiv">
        <title>The Genome of the Zebra Mussel, Dreissena polymorpha: A Resource for Invasive Species Research.</title>
        <authorList>
            <person name="McCartney M.A."/>
            <person name="Auch B."/>
            <person name="Kono T."/>
            <person name="Mallez S."/>
            <person name="Zhang Y."/>
            <person name="Obille A."/>
            <person name="Becker A."/>
            <person name="Abrahante J.E."/>
            <person name="Garbe J."/>
            <person name="Badalamenti J.P."/>
            <person name="Herman A."/>
            <person name="Mangelson H."/>
            <person name="Liachko I."/>
            <person name="Sullivan S."/>
            <person name="Sone E.D."/>
            <person name="Koren S."/>
            <person name="Silverstein K.A.T."/>
            <person name="Beckman K.B."/>
            <person name="Gohl D.M."/>
        </authorList>
    </citation>
    <scope>NUCLEOTIDE SEQUENCE</scope>
    <source>
        <strain evidence="3">Duluth1</strain>
        <tissue evidence="3">Whole animal</tissue>
    </source>
</reference>
<proteinExistence type="predicted"/>
<feature type="region of interest" description="Disordered" evidence="1">
    <location>
        <begin position="527"/>
        <end position="550"/>
    </location>
</feature>
<feature type="region of interest" description="Disordered" evidence="1">
    <location>
        <begin position="251"/>
        <end position="270"/>
    </location>
</feature>
<gene>
    <name evidence="3" type="ORF">DPMN_168216</name>
</gene>
<feature type="compositionally biased region" description="Basic and acidic residues" evidence="1">
    <location>
        <begin position="228"/>
        <end position="240"/>
    </location>
</feature>
<protein>
    <recommendedName>
        <fullName evidence="2">PH domain-containing protein</fullName>
    </recommendedName>
</protein>
<dbReference type="OrthoDB" id="6126662at2759"/>
<sequence>MAHAVTSENIIKQGYLKKSVQSSDPAPSTSKLLAKNIRQKLEPTRWYVFVVRNRCPYLEYYEREEQVFSGRPIRSYDLSTFQNLSYTMGRTSTEFIFCLILADRNIELSAASRVQMVEWCRCLERHLRNLGIRQKNQKGDHEYTSFPVRPKPPAPKPPEDTPPDAATNHLVDYDDLSMDGVTDGQMAAENDETLDYVDPETIHPKPVCDLSNMETLPLRPPPVIPPRHSKDSKSPQKHQEEDVFADFASVKRDPTNSQPSFDGHNHKLNDKEKRLFESDLDKSESDDSCEWNEVVKGPQVPKTSKHAVEDPGYAEEDSDRLTSLIENNYIFPVESDTSEDSDFVSASFWLRNRVPEKADSSPPPLPGERLDSLGPMSATVCAPNSRLNPFTERNYLHENGRVSPTLLSLGVAPSPHVMTLIDNEPEPVDQNLYDVPRPYPCPVPTKVLPPAVVNTGLEKFKTIPVSESSLSDNKLPSQGKGKDSGGNEMFVACKKGALIDFSETDQDRPKSDETSVLNRITQLKSEYTNVHADNHSAGDGDPEDESDDVYGASWLCSSAGSELTDVKSGQRDDLAKAPSGARPKQVPVETQKEQYKVPFNHTASAPVFQTEYEPNTKPEQLVVDVGMVDTFISEKMSQVELRSAQEGHNKETNSKQKHKSGILKKLFPRLSREIELPEQLIVDLPSHSQNGSGAAGAKQDGNLYSDMPGQDCSASAACHVEAGHCEISNPEFRKSFNSAEESKPLSLPKRDFGEYNSPIKHNTSVLGALNQNFYEDVQMPEPSEVQSANKNGLKEVSGKFVSQDKEDPPVAPPRRNKMMTLKSPSLDFSKSLGNSSYGTETLGPSKEGKVPPATRPPARPPPVDPVDMRAKLPTPPTCRKAVDDRPAVPPPPRRSIMVQNVSESALNKGVSGARPKSMHIASRQQSVSSSSGSVLTVMNLKQNQVDILRSEIESVSGLCKLISKAHFMQGLALVECFGRIWICGWDVKKFPRLYDKFHIGDELTAVNDVQVCDIDFAHKLVKNVKAENIEISIRRLPHGQVFAIQRSAEGENLGIRRDGPTAEIIYVDPHGLASKHGLSNKATSMDKVTLCNWTLTEVNMRPLNLFSKDKQIEHRLLAVGKDISIVVQPSDLVREIKKQMKKLKNYKDFLLE</sequence>
<feature type="region of interest" description="Disordered" evidence="1">
    <location>
        <begin position="466"/>
        <end position="487"/>
    </location>
</feature>
<feature type="compositionally biased region" description="Polar residues" evidence="1">
    <location>
        <begin position="466"/>
        <end position="476"/>
    </location>
</feature>
<feature type="region of interest" description="Disordered" evidence="1">
    <location>
        <begin position="134"/>
        <end position="170"/>
    </location>
</feature>
<dbReference type="Pfam" id="PF00169">
    <property type="entry name" value="PH"/>
    <property type="match status" value="1"/>
</dbReference>
<evidence type="ECO:0000256" key="1">
    <source>
        <dbReference type="SAM" id="MobiDB-lite"/>
    </source>
</evidence>
<dbReference type="Proteomes" id="UP000828390">
    <property type="component" value="Unassembled WGS sequence"/>
</dbReference>
<feature type="compositionally biased region" description="Polar residues" evidence="1">
    <location>
        <begin position="822"/>
        <end position="839"/>
    </location>
</feature>
<evidence type="ECO:0000313" key="4">
    <source>
        <dbReference type="Proteomes" id="UP000828390"/>
    </source>
</evidence>
<feature type="compositionally biased region" description="Basic and acidic residues" evidence="1">
    <location>
        <begin position="564"/>
        <end position="575"/>
    </location>
</feature>
<organism evidence="3 4">
    <name type="scientific">Dreissena polymorpha</name>
    <name type="common">Zebra mussel</name>
    <name type="synonym">Mytilus polymorpha</name>
    <dbReference type="NCBI Taxonomy" id="45954"/>
    <lineage>
        <taxon>Eukaryota</taxon>
        <taxon>Metazoa</taxon>
        <taxon>Spiralia</taxon>
        <taxon>Lophotrochozoa</taxon>
        <taxon>Mollusca</taxon>
        <taxon>Bivalvia</taxon>
        <taxon>Autobranchia</taxon>
        <taxon>Heteroconchia</taxon>
        <taxon>Euheterodonta</taxon>
        <taxon>Imparidentia</taxon>
        <taxon>Neoheterodontei</taxon>
        <taxon>Myida</taxon>
        <taxon>Dreissenoidea</taxon>
        <taxon>Dreissenidae</taxon>
        <taxon>Dreissena</taxon>
    </lineage>
</organism>
<keyword evidence="4" id="KW-1185">Reference proteome</keyword>
<dbReference type="SUPFAM" id="SSF50729">
    <property type="entry name" value="PH domain-like"/>
    <property type="match status" value="1"/>
</dbReference>
<comment type="caution">
    <text evidence="3">The sequence shown here is derived from an EMBL/GenBank/DDBJ whole genome shotgun (WGS) entry which is preliminary data.</text>
</comment>
<feature type="region of interest" description="Disordered" evidence="1">
    <location>
        <begin position="563"/>
        <end position="590"/>
    </location>
</feature>
<dbReference type="InterPro" id="IPR011993">
    <property type="entry name" value="PH-like_dom_sf"/>
</dbReference>
<evidence type="ECO:0000259" key="2">
    <source>
        <dbReference type="SMART" id="SM00233"/>
    </source>
</evidence>
<feature type="compositionally biased region" description="Basic and acidic residues" evidence="1">
    <location>
        <begin position="795"/>
        <end position="808"/>
    </location>
</feature>
<dbReference type="AlphaFoldDB" id="A0A9D4F268"/>
<name>A0A9D4F268_DREPO</name>
<dbReference type="Gene3D" id="2.30.29.30">
    <property type="entry name" value="Pleckstrin-homology domain (PH domain)/Phosphotyrosine-binding domain (PTB)"/>
    <property type="match status" value="1"/>
</dbReference>
<reference evidence="3" key="2">
    <citation type="submission" date="2020-11" db="EMBL/GenBank/DDBJ databases">
        <authorList>
            <person name="McCartney M.A."/>
            <person name="Auch B."/>
            <person name="Kono T."/>
            <person name="Mallez S."/>
            <person name="Becker A."/>
            <person name="Gohl D.M."/>
            <person name="Silverstein K.A.T."/>
            <person name="Koren S."/>
            <person name="Bechman K.B."/>
            <person name="Herman A."/>
            <person name="Abrahante J.E."/>
            <person name="Garbe J."/>
        </authorList>
    </citation>
    <scope>NUCLEOTIDE SEQUENCE</scope>
    <source>
        <strain evidence="3">Duluth1</strain>
        <tissue evidence="3">Whole animal</tissue>
    </source>
</reference>
<feature type="region of interest" description="Disordered" evidence="1">
    <location>
        <begin position="198"/>
        <end position="240"/>
    </location>
</feature>
<evidence type="ECO:0000313" key="3">
    <source>
        <dbReference type="EMBL" id="KAH3790021.1"/>
    </source>
</evidence>
<feature type="compositionally biased region" description="Pro residues" evidence="1">
    <location>
        <begin position="853"/>
        <end position="864"/>
    </location>
</feature>